<feature type="region of interest" description="Disordered" evidence="1">
    <location>
        <begin position="78"/>
        <end position="119"/>
    </location>
</feature>
<dbReference type="VEuPathDB" id="FungiDB:PV10_07269"/>
<gene>
    <name evidence="3" type="ORF">B0A52_01646</name>
</gene>
<keyword evidence="2" id="KW-0812">Transmembrane</keyword>
<comment type="caution">
    <text evidence="3">The sequence shown here is derived from an EMBL/GenBank/DDBJ whole genome shotgun (WGS) entry which is preliminary data.</text>
</comment>
<dbReference type="EMBL" id="NAJM01000004">
    <property type="protein sequence ID" value="RVX74520.1"/>
    <property type="molecule type" value="Genomic_DNA"/>
</dbReference>
<evidence type="ECO:0000313" key="3">
    <source>
        <dbReference type="EMBL" id="RVX74520.1"/>
    </source>
</evidence>
<dbReference type="OrthoDB" id="4119698at2759"/>
<dbReference type="Proteomes" id="UP000288859">
    <property type="component" value="Unassembled WGS sequence"/>
</dbReference>
<evidence type="ECO:0000256" key="1">
    <source>
        <dbReference type="SAM" id="MobiDB-lite"/>
    </source>
</evidence>
<reference evidence="3 4" key="1">
    <citation type="submission" date="2017-03" db="EMBL/GenBank/DDBJ databases">
        <title>Genomes of endolithic fungi from Antarctica.</title>
        <authorList>
            <person name="Coleine C."/>
            <person name="Masonjones S."/>
            <person name="Stajich J.E."/>
        </authorList>
    </citation>
    <scope>NUCLEOTIDE SEQUENCE [LARGE SCALE GENOMIC DNA]</scope>
    <source>
        <strain evidence="3 4">CCFEE 6314</strain>
    </source>
</reference>
<keyword evidence="2" id="KW-1133">Transmembrane helix</keyword>
<protein>
    <submittedName>
        <fullName evidence="3">Uncharacterized protein</fullName>
    </submittedName>
</protein>
<feature type="region of interest" description="Disordered" evidence="1">
    <location>
        <begin position="33"/>
        <end position="54"/>
    </location>
</feature>
<evidence type="ECO:0000256" key="2">
    <source>
        <dbReference type="SAM" id="Phobius"/>
    </source>
</evidence>
<feature type="transmembrane region" description="Helical" evidence="2">
    <location>
        <begin position="56"/>
        <end position="73"/>
    </location>
</feature>
<dbReference type="AlphaFoldDB" id="A0A438NFM0"/>
<feature type="compositionally biased region" description="Basic and acidic residues" evidence="1">
    <location>
        <begin position="97"/>
        <end position="119"/>
    </location>
</feature>
<accession>A0A438NFM0</accession>
<proteinExistence type="predicted"/>
<evidence type="ECO:0000313" key="4">
    <source>
        <dbReference type="Proteomes" id="UP000288859"/>
    </source>
</evidence>
<organism evidence="3 4">
    <name type="scientific">Exophiala mesophila</name>
    <name type="common">Black yeast-like fungus</name>
    <dbReference type="NCBI Taxonomy" id="212818"/>
    <lineage>
        <taxon>Eukaryota</taxon>
        <taxon>Fungi</taxon>
        <taxon>Dikarya</taxon>
        <taxon>Ascomycota</taxon>
        <taxon>Pezizomycotina</taxon>
        <taxon>Eurotiomycetes</taxon>
        <taxon>Chaetothyriomycetidae</taxon>
        <taxon>Chaetothyriales</taxon>
        <taxon>Herpotrichiellaceae</taxon>
        <taxon>Exophiala</taxon>
    </lineage>
</organism>
<name>A0A438NFM0_EXOME</name>
<sequence>MSTVLAHQCSSLRGPLARASSVIIRTQKPTVTRSYAEHVDHTRSTGPQSGKDGRPLLLAGFAALALVPGYYIFHSNKPAASEQAKIREARRKGNPSQERRDPRDSGVKTIEQKKQRDSS</sequence>
<keyword evidence="2" id="KW-0472">Membrane</keyword>